<reference evidence="1 2" key="1">
    <citation type="submission" date="2016-10" db="EMBL/GenBank/DDBJ databases">
        <authorList>
            <person name="de Groot N.N."/>
        </authorList>
    </citation>
    <scope>NUCLEOTIDE SEQUENCE [LARGE SCALE GENOMIC DNA]</scope>
    <source>
        <strain evidence="1 2">CGMCC 1.7056</strain>
    </source>
</reference>
<name>A0A1I1LVP8_9ACTN</name>
<dbReference type="AlphaFoldDB" id="A0A1I1LVP8"/>
<evidence type="ECO:0008006" key="3">
    <source>
        <dbReference type="Google" id="ProtNLM"/>
    </source>
</evidence>
<dbReference type="Pfam" id="PF19452">
    <property type="entry name" value="DUF5990"/>
    <property type="match status" value="1"/>
</dbReference>
<dbReference type="RefSeq" id="WP_217645350.1">
    <property type="nucleotide sequence ID" value="NZ_FOLB01000011.1"/>
</dbReference>
<accession>A0A1I1LVP8</accession>
<organism evidence="1 2">
    <name type="scientific">Nocardioides terrae</name>
    <dbReference type="NCBI Taxonomy" id="574651"/>
    <lineage>
        <taxon>Bacteria</taxon>
        <taxon>Bacillati</taxon>
        <taxon>Actinomycetota</taxon>
        <taxon>Actinomycetes</taxon>
        <taxon>Propionibacteriales</taxon>
        <taxon>Nocardioidaceae</taxon>
        <taxon>Nocardioides</taxon>
    </lineage>
</organism>
<proteinExistence type="predicted"/>
<keyword evidence="2" id="KW-1185">Reference proteome</keyword>
<gene>
    <name evidence="1" type="ORF">SAMN04487968_11117</name>
</gene>
<evidence type="ECO:0000313" key="2">
    <source>
        <dbReference type="Proteomes" id="UP000198832"/>
    </source>
</evidence>
<protein>
    <recommendedName>
        <fullName evidence="3">Monooxygenase</fullName>
    </recommendedName>
</protein>
<dbReference type="Proteomes" id="UP000198832">
    <property type="component" value="Unassembled WGS sequence"/>
</dbReference>
<dbReference type="EMBL" id="FOLB01000011">
    <property type="protein sequence ID" value="SFC76552.1"/>
    <property type="molecule type" value="Genomic_DNA"/>
</dbReference>
<evidence type="ECO:0000313" key="1">
    <source>
        <dbReference type="EMBL" id="SFC76552.1"/>
    </source>
</evidence>
<sequence>MLLEIRGHNLPGRTWHLDDGPCHNVHVGLQVGRDAVDLVPGDSDAAHWRAEIEVLERDGGTDFCGPAVHGRPGARFVYLTWGAVEATGAFTMFRRAKLMLEDVAPLVTGRSTEHVVATVDLTDERGGPRCARLRPPALTLRSA</sequence>
<dbReference type="STRING" id="574651.SAMN04487968_11117"/>
<dbReference type="InterPro" id="IPR046032">
    <property type="entry name" value="DUF5990"/>
</dbReference>